<organism evidence="8 9">
    <name type="scientific">Vibrio paucivorans</name>
    <dbReference type="NCBI Taxonomy" id="2829489"/>
    <lineage>
        <taxon>Bacteria</taxon>
        <taxon>Pseudomonadati</taxon>
        <taxon>Pseudomonadota</taxon>
        <taxon>Gammaproteobacteria</taxon>
        <taxon>Vibrionales</taxon>
        <taxon>Vibrionaceae</taxon>
        <taxon>Vibrio</taxon>
    </lineage>
</organism>
<dbReference type="InterPro" id="IPR037185">
    <property type="entry name" value="EmrE-like"/>
</dbReference>
<dbReference type="PANTHER" id="PTHR32322:SF2">
    <property type="entry name" value="EAMA DOMAIN-CONTAINING PROTEIN"/>
    <property type="match status" value="1"/>
</dbReference>
<dbReference type="AlphaFoldDB" id="A0A9X3CAW2"/>
<gene>
    <name evidence="8" type="ORF">MD483_00425</name>
</gene>
<dbReference type="RefSeq" id="WP_265686102.1">
    <property type="nucleotide sequence ID" value="NZ_JAKRRX010000002.1"/>
</dbReference>
<comment type="caution">
    <text evidence="8">The sequence shown here is derived from an EMBL/GenBank/DDBJ whole genome shotgun (WGS) entry which is preliminary data.</text>
</comment>
<name>A0A9X3CAW2_9VIBR</name>
<dbReference type="Pfam" id="PF00892">
    <property type="entry name" value="EamA"/>
    <property type="match status" value="1"/>
</dbReference>
<dbReference type="Proteomes" id="UP001155586">
    <property type="component" value="Unassembled WGS sequence"/>
</dbReference>
<evidence type="ECO:0000256" key="4">
    <source>
        <dbReference type="ARBA" id="ARBA00022989"/>
    </source>
</evidence>
<feature type="transmembrane region" description="Helical" evidence="6">
    <location>
        <begin position="148"/>
        <end position="169"/>
    </location>
</feature>
<evidence type="ECO:0000256" key="3">
    <source>
        <dbReference type="ARBA" id="ARBA00022692"/>
    </source>
</evidence>
<feature type="transmembrane region" description="Helical" evidence="6">
    <location>
        <begin position="73"/>
        <end position="90"/>
    </location>
</feature>
<dbReference type="GO" id="GO:0016020">
    <property type="term" value="C:membrane"/>
    <property type="evidence" value="ECO:0007669"/>
    <property type="project" value="UniProtKB-SubCell"/>
</dbReference>
<dbReference type="PANTHER" id="PTHR32322">
    <property type="entry name" value="INNER MEMBRANE TRANSPORTER"/>
    <property type="match status" value="1"/>
</dbReference>
<keyword evidence="4 6" id="KW-1133">Transmembrane helix</keyword>
<keyword evidence="3 6" id="KW-0812">Transmembrane</keyword>
<keyword evidence="9" id="KW-1185">Reference proteome</keyword>
<evidence type="ECO:0000313" key="9">
    <source>
        <dbReference type="Proteomes" id="UP001155586"/>
    </source>
</evidence>
<feature type="domain" description="EamA" evidence="7">
    <location>
        <begin position="152"/>
        <end position="280"/>
    </location>
</feature>
<feature type="transmembrane region" description="Helical" evidence="6">
    <location>
        <begin position="265"/>
        <end position="281"/>
    </location>
</feature>
<evidence type="ECO:0000256" key="2">
    <source>
        <dbReference type="ARBA" id="ARBA00007362"/>
    </source>
</evidence>
<keyword evidence="5 6" id="KW-0472">Membrane</keyword>
<protein>
    <submittedName>
        <fullName evidence="8">DMT family transporter</fullName>
    </submittedName>
</protein>
<sequence length="297" mass="32523">MKNLNTFAPVLFLVMWSSGAVIVKLGLQFASEWSFLTLRAALSFACISLMYLIAKRFYPNGFTQVRRQDFKSILAVGLMLQVLYLAFYILAIGSGISPGLVTLVLGLQPLITPLLCKQRLTATQIILLMVGFAGLAIAISGSQSIQHIAATGFGFALCALLTITGGTIWQANIRVHSVQAMFYQSGLATLSFGGLTLLTGWQVDWTGEFVFAWLWMSLVVSVGALLLLMYMVKQDSADKVSVLFYAIPVLTYLFDYLLFDEPLTLTTLLGMVIVASAVILYRKYTHARPANFANDAA</sequence>
<proteinExistence type="inferred from homology"/>
<dbReference type="InterPro" id="IPR050638">
    <property type="entry name" value="AA-Vitamin_Transporters"/>
</dbReference>
<evidence type="ECO:0000256" key="6">
    <source>
        <dbReference type="SAM" id="Phobius"/>
    </source>
</evidence>
<dbReference type="InterPro" id="IPR000620">
    <property type="entry name" value="EamA_dom"/>
</dbReference>
<feature type="transmembrane region" description="Helical" evidence="6">
    <location>
        <begin position="209"/>
        <end position="230"/>
    </location>
</feature>
<feature type="transmembrane region" description="Helical" evidence="6">
    <location>
        <begin position="7"/>
        <end position="27"/>
    </location>
</feature>
<comment type="subcellular location">
    <subcellularLocation>
        <location evidence="1">Membrane</location>
        <topology evidence="1">Multi-pass membrane protein</topology>
    </subcellularLocation>
</comment>
<dbReference type="EMBL" id="JAKRRX010000002">
    <property type="protein sequence ID" value="MCW8332298.1"/>
    <property type="molecule type" value="Genomic_DNA"/>
</dbReference>
<feature type="transmembrane region" description="Helical" evidence="6">
    <location>
        <begin position="181"/>
        <end position="203"/>
    </location>
</feature>
<accession>A0A9X3CAW2</accession>
<reference evidence="8" key="1">
    <citation type="submission" date="2022-02" db="EMBL/GenBank/DDBJ databases">
        <title>Vibrio sp. nov., a new bacterium isolated from Bohai sea, China.</title>
        <authorList>
            <person name="Yuan Y."/>
        </authorList>
    </citation>
    <scope>NUCLEOTIDE SEQUENCE</scope>
    <source>
        <strain evidence="8">DBSS07</strain>
    </source>
</reference>
<evidence type="ECO:0000256" key="5">
    <source>
        <dbReference type="ARBA" id="ARBA00023136"/>
    </source>
</evidence>
<feature type="transmembrane region" description="Helical" evidence="6">
    <location>
        <begin position="33"/>
        <end position="53"/>
    </location>
</feature>
<evidence type="ECO:0000259" key="7">
    <source>
        <dbReference type="Pfam" id="PF00892"/>
    </source>
</evidence>
<feature type="transmembrane region" description="Helical" evidence="6">
    <location>
        <begin position="125"/>
        <end position="142"/>
    </location>
</feature>
<evidence type="ECO:0000256" key="1">
    <source>
        <dbReference type="ARBA" id="ARBA00004141"/>
    </source>
</evidence>
<evidence type="ECO:0000313" key="8">
    <source>
        <dbReference type="EMBL" id="MCW8332298.1"/>
    </source>
</evidence>
<dbReference type="SUPFAM" id="SSF103481">
    <property type="entry name" value="Multidrug resistance efflux transporter EmrE"/>
    <property type="match status" value="2"/>
</dbReference>
<comment type="similarity">
    <text evidence="2">Belongs to the EamA transporter family.</text>
</comment>